<keyword evidence="2" id="KW-1185">Reference proteome</keyword>
<sequence length="56" mass="6715">NAKKTSTYLRHVITDVPTRWNSSYPAWCRFLKLEKYIRVLEFELAKDKNHDSNKDS</sequence>
<reference evidence="1 2" key="1">
    <citation type="submission" date="2021-06" db="EMBL/GenBank/DDBJ databases">
        <authorList>
            <person name="Kallberg Y."/>
            <person name="Tangrot J."/>
            <person name="Rosling A."/>
        </authorList>
    </citation>
    <scope>NUCLEOTIDE SEQUENCE [LARGE SCALE GENOMIC DNA]</scope>
    <source>
        <strain evidence="1 2">120-4 pot B 10/14</strain>
    </source>
</reference>
<dbReference type="Proteomes" id="UP000789901">
    <property type="component" value="Unassembled WGS sequence"/>
</dbReference>
<accession>A0ABN7XKZ4</accession>
<name>A0ABN7XKZ4_GIGMA</name>
<protein>
    <submittedName>
        <fullName evidence="1">38194_t:CDS:1</fullName>
    </submittedName>
</protein>
<dbReference type="EMBL" id="CAJVQB010146930">
    <property type="protein sequence ID" value="CAG8855210.1"/>
    <property type="molecule type" value="Genomic_DNA"/>
</dbReference>
<organism evidence="1 2">
    <name type="scientific">Gigaspora margarita</name>
    <dbReference type="NCBI Taxonomy" id="4874"/>
    <lineage>
        <taxon>Eukaryota</taxon>
        <taxon>Fungi</taxon>
        <taxon>Fungi incertae sedis</taxon>
        <taxon>Mucoromycota</taxon>
        <taxon>Glomeromycotina</taxon>
        <taxon>Glomeromycetes</taxon>
        <taxon>Diversisporales</taxon>
        <taxon>Gigasporaceae</taxon>
        <taxon>Gigaspora</taxon>
    </lineage>
</organism>
<comment type="caution">
    <text evidence="1">The sequence shown here is derived from an EMBL/GenBank/DDBJ whole genome shotgun (WGS) entry which is preliminary data.</text>
</comment>
<gene>
    <name evidence="1" type="ORF">GMARGA_LOCUS44031</name>
</gene>
<proteinExistence type="predicted"/>
<evidence type="ECO:0000313" key="2">
    <source>
        <dbReference type="Proteomes" id="UP000789901"/>
    </source>
</evidence>
<feature type="non-terminal residue" evidence="1">
    <location>
        <position position="1"/>
    </location>
</feature>
<evidence type="ECO:0000313" key="1">
    <source>
        <dbReference type="EMBL" id="CAG8855210.1"/>
    </source>
</evidence>